<name>A0ABU5XM82_9MYCO</name>
<protein>
    <recommendedName>
        <fullName evidence="3">DRBM domain-containing protein</fullName>
    </recommendedName>
</protein>
<evidence type="ECO:0000313" key="1">
    <source>
        <dbReference type="EMBL" id="MEB3023385.1"/>
    </source>
</evidence>
<evidence type="ECO:0008006" key="3">
    <source>
        <dbReference type="Google" id="ProtNLM"/>
    </source>
</evidence>
<dbReference type="RefSeq" id="WP_329780384.1">
    <property type="nucleotide sequence ID" value="NZ_JAYJJR010000016.1"/>
</dbReference>
<dbReference type="Proteomes" id="UP001299596">
    <property type="component" value="Unassembled WGS sequence"/>
</dbReference>
<dbReference type="EMBL" id="JAYJJR010000016">
    <property type="protein sequence ID" value="MEB3023385.1"/>
    <property type="molecule type" value="Genomic_DNA"/>
</dbReference>
<gene>
    <name evidence="1" type="ORF">K6T79_20280</name>
</gene>
<organism evidence="1 2">
    <name type="scientific">[Mycobacterium] crassicus</name>
    <dbReference type="NCBI Taxonomy" id="2872309"/>
    <lineage>
        <taxon>Bacteria</taxon>
        <taxon>Bacillati</taxon>
        <taxon>Actinomycetota</taxon>
        <taxon>Actinomycetes</taxon>
        <taxon>Mycobacteriales</taxon>
        <taxon>Mycobacteriaceae</taxon>
        <taxon>Mycolicibacter</taxon>
    </lineage>
</organism>
<sequence>MSSWKLHNVSGTQTTFARAIEGLDRIRAYVDYDQWEDEEVPLSYFWSVQDGSCGQILESAHVDGDKGLAAAQAAADAAVSRLFPGH</sequence>
<comment type="caution">
    <text evidence="1">The sequence shown here is derived from an EMBL/GenBank/DDBJ whole genome shotgun (WGS) entry which is preliminary data.</text>
</comment>
<evidence type="ECO:0000313" key="2">
    <source>
        <dbReference type="Proteomes" id="UP001299596"/>
    </source>
</evidence>
<keyword evidence="2" id="KW-1185">Reference proteome</keyword>
<proteinExistence type="predicted"/>
<reference evidence="1 2" key="1">
    <citation type="submission" date="2023-12" db="EMBL/GenBank/DDBJ databases">
        <title>Description of new species of Mycobacterium terrae complex isolated from sewage at the Sao Paulo Zoological Park Foundation in Brazil.</title>
        <authorList>
            <person name="Romagnoli C.L."/>
            <person name="Conceicao E.C."/>
            <person name="Machado E."/>
            <person name="Barreto L.B.P.F."/>
            <person name="Sharma A."/>
            <person name="Silva N.M."/>
            <person name="Marques L.E."/>
            <person name="Juliana M.A."/>
            <person name="Lourenco M.C.S."/>
            <person name="Digiampietri L.A."/>
            <person name="Suffys P.N."/>
            <person name="Viana-Niero C."/>
        </authorList>
    </citation>
    <scope>NUCLEOTIDE SEQUENCE [LARGE SCALE GENOMIC DNA]</scope>
    <source>
        <strain evidence="1 2">MYC098</strain>
    </source>
</reference>
<accession>A0ABU5XM82</accession>